<name>A0A4U1JG02_9BACT</name>
<dbReference type="InterPro" id="IPR015943">
    <property type="entry name" value="WD40/YVTN_repeat-like_dom_sf"/>
</dbReference>
<dbReference type="Proteomes" id="UP000309215">
    <property type="component" value="Unassembled WGS sequence"/>
</dbReference>
<evidence type="ECO:0000256" key="1">
    <source>
        <dbReference type="ARBA" id="ARBA00022617"/>
    </source>
</evidence>
<evidence type="ECO:0000313" key="8">
    <source>
        <dbReference type="EMBL" id="TKD10207.1"/>
    </source>
</evidence>
<evidence type="ECO:0000256" key="5">
    <source>
        <dbReference type="SAM" id="MobiDB-lite"/>
    </source>
</evidence>
<dbReference type="Gene3D" id="2.130.10.10">
    <property type="entry name" value="YVTN repeat-like/Quinoprotein amine dehydrogenase"/>
    <property type="match status" value="1"/>
</dbReference>
<evidence type="ECO:0000313" key="9">
    <source>
        <dbReference type="Proteomes" id="UP000309215"/>
    </source>
</evidence>
<gene>
    <name evidence="8" type="ORF">E8A74_09335</name>
</gene>
<keyword evidence="3 4" id="KW-0408">Iron</keyword>
<dbReference type="PANTHER" id="PTHR30600:SF9">
    <property type="entry name" value="BLR7738 PROTEIN"/>
    <property type="match status" value="1"/>
</dbReference>
<keyword evidence="6" id="KW-0732">Signal</keyword>
<keyword evidence="2 4" id="KW-0479">Metal-binding</keyword>
<evidence type="ECO:0000259" key="7">
    <source>
        <dbReference type="PROSITE" id="PS51007"/>
    </source>
</evidence>
<reference evidence="8 9" key="1">
    <citation type="submission" date="2019-04" db="EMBL/GenBank/DDBJ databases">
        <authorList>
            <person name="Li Y."/>
            <person name="Wang J."/>
        </authorList>
    </citation>
    <scope>NUCLEOTIDE SEQUENCE [LARGE SCALE GENOMIC DNA]</scope>
    <source>
        <strain evidence="8 9">DSM 14668</strain>
    </source>
</reference>
<dbReference type="Gene3D" id="1.10.760.10">
    <property type="entry name" value="Cytochrome c-like domain"/>
    <property type="match status" value="2"/>
</dbReference>
<dbReference type="InterPro" id="IPR036909">
    <property type="entry name" value="Cyt_c-like_dom_sf"/>
</dbReference>
<dbReference type="SUPFAM" id="SSF50969">
    <property type="entry name" value="YVTN repeat-like/Quinoprotein amine dehydrogenase"/>
    <property type="match status" value="1"/>
</dbReference>
<dbReference type="GO" id="GO:0004130">
    <property type="term" value="F:cytochrome-c peroxidase activity"/>
    <property type="evidence" value="ECO:0007669"/>
    <property type="project" value="TreeGrafter"/>
</dbReference>
<dbReference type="PROSITE" id="PS51257">
    <property type="entry name" value="PROKAR_LIPOPROTEIN"/>
    <property type="match status" value="1"/>
</dbReference>
<dbReference type="SUPFAM" id="SSF46626">
    <property type="entry name" value="Cytochrome c"/>
    <property type="match status" value="2"/>
</dbReference>
<dbReference type="InterPro" id="IPR051395">
    <property type="entry name" value="Cytochrome_c_Peroxidase/MauG"/>
</dbReference>
<evidence type="ECO:0000256" key="4">
    <source>
        <dbReference type="PROSITE-ProRule" id="PRU00433"/>
    </source>
</evidence>
<dbReference type="InterPro" id="IPR009056">
    <property type="entry name" value="Cyt_c-like_dom"/>
</dbReference>
<dbReference type="OrthoDB" id="5342087at2"/>
<evidence type="ECO:0000256" key="2">
    <source>
        <dbReference type="ARBA" id="ARBA00022723"/>
    </source>
</evidence>
<dbReference type="GO" id="GO:0020037">
    <property type="term" value="F:heme binding"/>
    <property type="evidence" value="ECO:0007669"/>
    <property type="project" value="InterPro"/>
</dbReference>
<dbReference type="PROSITE" id="PS51007">
    <property type="entry name" value="CYTC"/>
    <property type="match status" value="1"/>
</dbReference>
<evidence type="ECO:0000256" key="6">
    <source>
        <dbReference type="SAM" id="SignalP"/>
    </source>
</evidence>
<evidence type="ECO:0000256" key="3">
    <source>
        <dbReference type="ARBA" id="ARBA00023004"/>
    </source>
</evidence>
<dbReference type="EMBL" id="SSMQ01000007">
    <property type="protein sequence ID" value="TKD10207.1"/>
    <property type="molecule type" value="Genomic_DNA"/>
</dbReference>
<protein>
    <recommendedName>
        <fullName evidence="7">Cytochrome c domain-containing protein</fullName>
    </recommendedName>
</protein>
<sequence>MRTSASTFLLAGFTSLAALAACKSGDTPSPTDATPPPAASNAAAPDVLQPARARRPPLVREGGALVRSPSEPALWLADEDQQVVRRIALPADAQNPPVAVKMPGPPAAVLALDDRVLVTVRGLRKTDDPASPYEGPGLLLVMRPDPAAGLVEIGRVELPADAWGLAITPDESTALVTSPWTHAVSAVDLKTLQKRWTLDVPREPRAVVVLPDGKNAYVTHLVRATLSRIDAVDGEARVKDVPFPAAPLRTPPDPARREAATLAYSAVLSPDGARLFVPRQALGAMGESAWNGQNTVDILSTVDESPLAVRAPRWFVMQSKPFQKLLGEFGFEEADPHLTGPAPAQIGEIFVQPRAAVYRKKTRTLLVASEGTDHLVELDALSLDPSLGALRKYDLGGGNTEDDKPGATRCGAPTGIALSEDEGTAFVFCRSSHDLAIVRLDAFDKRAPYESSPPAIFSLGPDLLPEQAALGRRLYYNARDWLMSASYACAGCHPEGRDDGHVWHEDIRESYEEKGKFEPNAMHAFEDKQAFEGFFKGVPRQTPMLAGRVAAFGPYGWKGESPNLKHRVIIGFGLHRWLGGGPLSYSADKTIPRAEAIAAFARNGLVPPPRDNHEKTAAEKRGEQLFNDANVGCATCHVPKTDYTNRAVVGLGAWAFDKARFETEAEDDWKFKTPSLLYLAGSAPYYHDGSAATLEDLVERNGKRMGHTDHLSKEDRAALVAFLKTL</sequence>
<accession>A0A4U1JG02</accession>
<organism evidence="8 9">
    <name type="scientific">Polyangium fumosum</name>
    <dbReference type="NCBI Taxonomy" id="889272"/>
    <lineage>
        <taxon>Bacteria</taxon>
        <taxon>Pseudomonadati</taxon>
        <taxon>Myxococcota</taxon>
        <taxon>Polyangia</taxon>
        <taxon>Polyangiales</taxon>
        <taxon>Polyangiaceae</taxon>
        <taxon>Polyangium</taxon>
    </lineage>
</organism>
<feature type="chain" id="PRO_5020783168" description="Cytochrome c domain-containing protein" evidence="6">
    <location>
        <begin position="21"/>
        <end position="726"/>
    </location>
</feature>
<feature type="domain" description="Cytochrome c" evidence="7">
    <location>
        <begin position="617"/>
        <end position="726"/>
    </location>
</feature>
<feature type="region of interest" description="Disordered" evidence="5">
    <location>
        <begin position="24"/>
        <end position="51"/>
    </location>
</feature>
<feature type="signal peptide" evidence="6">
    <location>
        <begin position="1"/>
        <end position="20"/>
    </location>
</feature>
<dbReference type="InterPro" id="IPR011044">
    <property type="entry name" value="Quino_amine_DH_bsu"/>
</dbReference>
<comment type="caution">
    <text evidence="8">The sequence shown here is derived from an EMBL/GenBank/DDBJ whole genome shotgun (WGS) entry which is preliminary data.</text>
</comment>
<proteinExistence type="predicted"/>
<dbReference type="AlphaFoldDB" id="A0A4U1JG02"/>
<keyword evidence="1 4" id="KW-0349">Heme</keyword>
<keyword evidence="9" id="KW-1185">Reference proteome</keyword>
<dbReference type="GO" id="GO:0009055">
    <property type="term" value="F:electron transfer activity"/>
    <property type="evidence" value="ECO:0007669"/>
    <property type="project" value="InterPro"/>
</dbReference>
<dbReference type="GO" id="GO:0046872">
    <property type="term" value="F:metal ion binding"/>
    <property type="evidence" value="ECO:0007669"/>
    <property type="project" value="UniProtKB-KW"/>
</dbReference>
<dbReference type="PANTHER" id="PTHR30600">
    <property type="entry name" value="CYTOCHROME C PEROXIDASE-RELATED"/>
    <property type="match status" value="1"/>
</dbReference>
<dbReference type="RefSeq" id="WP_136928607.1">
    <property type="nucleotide sequence ID" value="NZ_SSMQ01000007.1"/>
</dbReference>